<evidence type="ECO:0000313" key="1">
    <source>
        <dbReference type="EMBL" id="KAJ8947292.1"/>
    </source>
</evidence>
<comment type="caution">
    <text evidence="1">The sequence shown here is derived from an EMBL/GenBank/DDBJ whole genome shotgun (WGS) entry which is preliminary data.</text>
</comment>
<reference evidence="1" key="1">
    <citation type="journal article" date="2023" name="Insect Mol. Biol.">
        <title>Genome sequencing provides insights into the evolution of gene families encoding plant cell wall-degrading enzymes in longhorned beetles.</title>
        <authorList>
            <person name="Shin N.R."/>
            <person name="Okamura Y."/>
            <person name="Kirsch R."/>
            <person name="Pauchet Y."/>
        </authorList>
    </citation>
    <scope>NUCLEOTIDE SEQUENCE</scope>
    <source>
        <strain evidence="1">AMC_N1</strain>
    </source>
</reference>
<dbReference type="EMBL" id="JAPWTK010000165">
    <property type="protein sequence ID" value="KAJ8947292.1"/>
    <property type="molecule type" value="Genomic_DNA"/>
</dbReference>
<accession>A0AAV8Y801</accession>
<dbReference type="AlphaFoldDB" id="A0AAV8Y801"/>
<proteinExistence type="predicted"/>
<protein>
    <submittedName>
        <fullName evidence="1">Uncharacterized protein</fullName>
    </submittedName>
</protein>
<evidence type="ECO:0000313" key="2">
    <source>
        <dbReference type="Proteomes" id="UP001162162"/>
    </source>
</evidence>
<organism evidence="1 2">
    <name type="scientific">Aromia moschata</name>
    <dbReference type="NCBI Taxonomy" id="1265417"/>
    <lineage>
        <taxon>Eukaryota</taxon>
        <taxon>Metazoa</taxon>
        <taxon>Ecdysozoa</taxon>
        <taxon>Arthropoda</taxon>
        <taxon>Hexapoda</taxon>
        <taxon>Insecta</taxon>
        <taxon>Pterygota</taxon>
        <taxon>Neoptera</taxon>
        <taxon>Endopterygota</taxon>
        <taxon>Coleoptera</taxon>
        <taxon>Polyphaga</taxon>
        <taxon>Cucujiformia</taxon>
        <taxon>Chrysomeloidea</taxon>
        <taxon>Cerambycidae</taxon>
        <taxon>Cerambycinae</taxon>
        <taxon>Callichromatini</taxon>
        <taxon>Aromia</taxon>
    </lineage>
</organism>
<dbReference type="Proteomes" id="UP001162162">
    <property type="component" value="Unassembled WGS sequence"/>
</dbReference>
<name>A0AAV8Y801_9CUCU</name>
<keyword evidence="2" id="KW-1185">Reference proteome</keyword>
<gene>
    <name evidence="1" type="ORF">NQ318_014189</name>
</gene>
<sequence>MEPALNKVLCTLPLDGTPYGNENRLLASYKETITTCRRAWYDDFSLLASFKSASENTKAAKGTKERIFRKERRLGSTDRTGTHLWFGLPDSQEGHKGPIKRKTYFSLGGSPRVEIADVWRCERVATSLNRAVSGDTFPIVSSLDKPVGPSVSLYQSSELVYAPTTGRKNVQMDQRWDRGRFAPRTALNVKNGRKH</sequence>